<protein>
    <submittedName>
        <fullName evidence="2">Dihydrodipicolinate synthase family protein</fullName>
    </submittedName>
</protein>
<evidence type="ECO:0000256" key="1">
    <source>
        <dbReference type="SAM" id="MobiDB-lite"/>
    </source>
</evidence>
<sequence>MRQMRGNHALGTCRGKHDRGRAHSRRAANGTWFYRAGIAFLSWLKGHQTDFIMPAGFQSSRDITHYAQVFRLADAAGLLSDPDLAEARMQTLLALHGIDQD</sequence>
<dbReference type="EMBL" id="JAANHS010000013">
    <property type="protein sequence ID" value="NHB77935.1"/>
    <property type="molecule type" value="Genomic_DNA"/>
</dbReference>
<dbReference type="Gene3D" id="3.20.20.70">
    <property type="entry name" value="Aldolase class I"/>
    <property type="match status" value="1"/>
</dbReference>
<dbReference type="InterPro" id="IPR013785">
    <property type="entry name" value="Aldolase_TIM"/>
</dbReference>
<organism evidence="2 3">
    <name type="scientific">Rhodobacter calidifons</name>
    <dbReference type="NCBI Taxonomy" id="2715277"/>
    <lineage>
        <taxon>Bacteria</taxon>
        <taxon>Pseudomonadati</taxon>
        <taxon>Pseudomonadota</taxon>
        <taxon>Alphaproteobacteria</taxon>
        <taxon>Rhodobacterales</taxon>
        <taxon>Rhodobacter group</taxon>
        <taxon>Rhodobacter</taxon>
    </lineage>
</organism>
<dbReference type="Pfam" id="PF06187">
    <property type="entry name" value="DUF993"/>
    <property type="match status" value="1"/>
</dbReference>
<evidence type="ECO:0000313" key="2">
    <source>
        <dbReference type="EMBL" id="NHB77935.1"/>
    </source>
</evidence>
<feature type="region of interest" description="Disordered" evidence="1">
    <location>
        <begin position="1"/>
        <end position="22"/>
    </location>
</feature>
<evidence type="ECO:0000313" key="3">
    <source>
        <dbReference type="Proteomes" id="UP001515660"/>
    </source>
</evidence>
<gene>
    <name evidence="2" type="ORF">G8O29_14535</name>
</gene>
<proteinExistence type="predicted"/>
<reference evidence="2 3" key="1">
    <citation type="journal article" date="2022" name="Microorganisms">
        <title>Genome Sequence and Characterization of a Xanthorhodopsin-Containing, Aerobic Anoxygenic Phototrophic Rhodobacter Species, Isolated from Mesophilic Conditions at Yellowstone National Park.</title>
        <authorList>
            <person name="Kyndt J.A."/>
            <person name="Robertson S."/>
            <person name="Shoffstall I.B."/>
            <person name="Ramaley R.F."/>
            <person name="Meyer T.E."/>
        </authorList>
    </citation>
    <scope>NUCLEOTIDE SEQUENCE [LARGE SCALE GENOMIC DNA]</scope>
    <source>
        <strain evidence="2 3">M37P</strain>
    </source>
</reference>
<dbReference type="InterPro" id="IPR009334">
    <property type="entry name" value="DUF993"/>
</dbReference>
<name>A0ABX0G9J4_9RHOB</name>
<keyword evidence="3" id="KW-1185">Reference proteome</keyword>
<accession>A0ABX0G9J4</accession>
<comment type="caution">
    <text evidence="2">The sequence shown here is derived from an EMBL/GenBank/DDBJ whole genome shotgun (WGS) entry which is preliminary data.</text>
</comment>
<dbReference type="Proteomes" id="UP001515660">
    <property type="component" value="Unassembled WGS sequence"/>
</dbReference>